<sequence>MLKFMSETRNFEQFVSHRIGEILEVTEVRDWFWVPTTDNVADDATRGGDDVDFSPTSRWLNGPAFLKADRVNWPKERSLVKVELPMDEMKKTLVGVVTQSERFRYPRPQRFSSWEKALRTSA</sequence>
<comment type="caution">
    <text evidence="1">The sequence shown here is derived from an EMBL/GenBank/DDBJ whole genome shotgun (WGS) entry which is preliminary data.</text>
</comment>
<dbReference type="PANTHER" id="PTHR47331">
    <property type="entry name" value="PHD-TYPE DOMAIN-CONTAINING PROTEIN"/>
    <property type="match status" value="1"/>
</dbReference>
<accession>A0A8J2LRG7</accession>
<protein>
    <submittedName>
        <fullName evidence="1">Uncharacterized protein</fullName>
    </submittedName>
</protein>
<dbReference type="PANTHER" id="PTHR47331:SF1">
    <property type="entry name" value="GAG-LIKE PROTEIN"/>
    <property type="match status" value="1"/>
</dbReference>
<gene>
    <name evidence="1" type="ORF">AFUS01_LOCUS36742</name>
</gene>
<evidence type="ECO:0000313" key="1">
    <source>
        <dbReference type="EMBL" id="CAG7826700.1"/>
    </source>
</evidence>
<evidence type="ECO:0000313" key="2">
    <source>
        <dbReference type="Proteomes" id="UP000708208"/>
    </source>
</evidence>
<dbReference type="EMBL" id="CAJVCH010540815">
    <property type="protein sequence ID" value="CAG7826700.1"/>
    <property type="molecule type" value="Genomic_DNA"/>
</dbReference>
<proteinExistence type="predicted"/>
<dbReference type="Proteomes" id="UP000708208">
    <property type="component" value="Unassembled WGS sequence"/>
</dbReference>
<dbReference type="AlphaFoldDB" id="A0A8J2LRG7"/>
<reference evidence="1" key="1">
    <citation type="submission" date="2021-06" db="EMBL/GenBank/DDBJ databases">
        <authorList>
            <person name="Hodson N. C."/>
            <person name="Mongue J. A."/>
            <person name="Jaron S. K."/>
        </authorList>
    </citation>
    <scope>NUCLEOTIDE SEQUENCE</scope>
</reference>
<keyword evidence="2" id="KW-1185">Reference proteome</keyword>
<dbReference type="OrthoDB" id="8050632at2759"/>
<name>A0A8J2LRG7_9HEXA</name>
<organism evidence="1 2">
    <name type="scientific">Allacma fusca</name>
    <dbReference type="NCBI Taxonomy" id="39272"/>
    <lineage>
        <taxon>Eukaryota</taxon>
        <taxon>Metazoa</taxon>
        <taxon>Ecdysozoa</taxon>
        <taxon>Arthropoda</taxon>
        <taxon>Hexapoda</taxon>
        <taxon>Collembola</taxon>
        <taxon>Symphypleona</taxon>
        <taxon>Sminthuridae</taxon>
        <taxon>Allacma</taxon>
    </lineage>
</organism>